<dbReference type="HOGENOM" id="CLU_1809852_0_0_1"/>
<organism evidence="2">
    <name type="scientific">Guillardia theta (strain CCMP2712)</name>
    <name type="common">Cryptophyte</name>
    <dbReference type="NCBI Taxonomy" id="905079"/>
    <lineage>
        <taxon>Eukaryota</taxon>
        <taxon>Cryptophyceae</taxon>
        <taxon>Pyrenomonadales</taxon>
        <taxon>Geminigeraceae</taxon>
        <taxon>Guillardia</taxon>
    </lineage>
</organism>
<sequence>MDNIKKLQDEESFWRREASRRLEEVTDTETTLRKLLRDLQRERYLVRTKEEREAELIGEIHKLQNKIEIISKGFKLNDSPSSPSEHLTSQSRDIDLNSPFSNIVKLQAELLRKGRYEDAERLALSFNTIRLQKCKLLPISFCW</sequence>
<dbReference type="AlphaFoldDB" id="L1IHX2"/>
<evidence type="ECO:0000256" key="1">
    <source>
        <dbReference type="SAM" id="Coils"/>
    </source>
</evidence>
<reference evidence="3" key="3">
    <citation type="submission" date="2015-06" db="UniProtKB">
        <authorList>
            <consortium name="EnsemblProtists"/>
        </authorList>
    </citation>
    <scope>IDENTIFICATION</scope>
</reference>
<feature type="coiled-coil region" evidence="1">
    <location>
        <begin position="22"/>
        <end position="66"/>
    </location>
</feature>
<evidence type="ECO:0000313" key="4">
    <source>
        <dbReference type="Proteomes" id="UP000011087"/>
    </source>
</evidence>
<keyword evidence="1" id="KW-0175">Coiled coil</keyword>
<protein>
    <submittedName>
        <fullName evidence="2 3">Uncharacterized protein</fullName>
    </submittedName>
</protein>
<proteinExistence type="predicted"/>
<dbReference type="RefSeq" id="XP_005822524.1">
    <property type="nucleotide sequence ID" value="XM_005822467.1"/>
</dbReference>
<keyword evidence="4" id="KW-1185">Reference proteome</keyword>
<name>L1IHX2_GUITC</name>
<dbReference type="PaxDb" id="55529-EKX35544"/>
<dbReference type="EnsemblProtists" id="EKX35544">
    <property type="protein sequence ID" value="EKX35544"/>
    <property type="gene ID" value="GUITHDRAFT_155440"/>
</dbReference>
<gene>
    <name evidence="2" type="ORF">GUITHDRAFT_155440</name>
</gene>
<accession>L1IHX2</accession>
<evidence type="ECO:0000313" key="3">
    <source>
        <dbReference type="EnsemblProtists" id="EKX35544"/>
    </source>
</evidence>
<reference evidence="4" key="2">
    <citation type="submission" date="2012-11" db="EMBL/GenBank/DDBJ databases">
        <authorList>
            <person name="Kuo A."/>
            <person name="Curtis B.A."/>
            <person name="Tanifuji G."/>
            <person name="Burki F."/>
            <person name="Gruber A."/>
            <person name="Irimia M."/>
            <person name="Maruyama S."/>
            <person name="Arias M.C."/>
            <person name="Ball S.G."/>
            <person name="Gile G.H."/>
            <person name="Hirakawa Y."/>
            <person name="Hopkins J.F."/>
            <person name="Rensing S.A."/>
            <person name="Schmutz J."/>
            <person name="Symeonidi A."/>
            <person name="Elias M."/>
            <person name="Eveleigh R.J."/>
            <person name="Herman E.K."/>
            <person name="Klute M.J."/>
            <person name="Nakayama T."/>
            <person name="Obornik M."/>
            <person name="Reyes-Prieto A."/>
            <person name="Armbrust E.V."/>
            <person name="Aves S.J."/>
            <person name="Beiko R.G."/>
            <person name="Coutinho P."/>
            <person name="Dacks J.B."/>
            <person name="Durnford D.G."/>
            <person name="Fast N.M."/>
            <person name="Green B.R."/>
            <person name="Grisdale C."/>
            <person name="Hempe F."/>
            <person name="Henrissat B."/>
            <person name="Hoppner M.P."/>
            <person name="Ishida K.-I."/>
            <person name="Kim E."/>
            <person name="Koreny L."/>
            <person name="Kroth P.G."/>
            <person name="Liu Y."/>
            <person name="Malik S.-B."/>
            <person name="Maier U.G."/>
            <person name="McRose D."/>
            <person name="Mock T."/>
            <person name="Neilson J.A."/>
            <person name="Onodera N.T."/>
            <person name="Poole A.M."/>
            <person name="Pritham E.J."/>
            <person name="Richards T.A."/>
            <person name="Rocap G."/>
            <person name="Roy S.W."/>
            <person name="Sarai C."/>
            <person name="Schaack S."/>
            <person name="Shirato S."/>
            <person name="Slamovits C.H."/>
            <person name="Spencer D.F."/>
            <person name="Suzuki S."/>
            <person name="Worden A.Z."/>
            <person name="Zauner S."/>
            <person name="Barry K."/>
            <person name="Bell C."/>
            <person name="Bharti A.K."/>
            <person name="Crow J.A."/>
            <person name="Grimwood J."/>
            <person name="Kramer R."/>
            <person name="Lindquist E."/>
            <person name="Lucas S."/>
            <person name="Salamov A."/>
            <person name="McFadden G.I."/>
            <person name="Lane C.E."/>
            <person name="Keeling P.J."/>
            <person name="Gray M.W."/>
            <person name="Grigoriev I.V."/>
            <person name="Archibald J.M."/>
        </authorList>
    </citation>
    <scope>NUCLEOTIDE SEQUENCE</scope>
    <source>
        <strain evidence="4">CCMP2712</strain>
    </source>
</reference>
<dbReference type="Proteomes" id="UP000011087">
    <property type="component" value="Unassembled WGS sequence"/>
</dbReference>
<evidence type="ECO:0000313" key="2">
    <source>
        <dbReference type="EMBL" id="EKX35544.1"/>
    </source>
</evidence>
<dbReference type="KEGG" id="gtt:GUITHDRAFT_155440"/>
<dbReference type="GeneID" id="17292298"/>
<dbReference type="EMBL" id="JH993088">
    <property type="protein sequence ID" value="EKX35544.1"/>
    <property type="molecule type" value="Genomic_DNA"/>
</dbReference>
<reference evidence="2 4" key="1">
    <citation type="journal article" date="2012" name="Nature">
        <title>Algal genomes reveal evolutionary mosaicism and the fate of nucleomorphs.</title>
        <authorList>
            <consortium name="DOE Joint Genome Institute"/>
            <person name="Curtis B.A."/>
            <person name="Tanifuji G."/>
            <person name="Burki F."/>
            <person name="Gruber A."/>
            <person name="Irimia M."/>
            <person name="Maruyama S."/>
            <person name="Arias M.C."/>
            <person name="Ball S.G."/>
            <person name="Gile G.H."/>
            <person name="Hirakawa Y."/>
            <person name="Hopkins J.F."/>
            <person name="Kuo A."/>
            <person name="Rensing S.A."/>
            <person name="Schmutz J."/>
            <person name="Symeonidi A."/>
            <person name="Elias M."/>
            <person name="Eveleigh R.J."/>
            <person name="Herman E.K."/>
            <person name="Klute M.J."/>
            <person name="Nakayama T."/>
            <person name="Obornik M."/>
            <person name="Reyes-Prieto A."/>
            <person name="Armbrust E.V."/>
            <person name="Aves S.J."/>
            <person name="Beiko R.G."/>
            <person name="Coutinho P."/>
            <person name="Dacks J.B."/>
            <person name="Durnford D.G."/>
            <person name="Fast N.M."/>
            <person name="Green B.R."/>
            <person name="Grisdale C.J."/>
            <person name="Hempel F."/>
            <person name="Henrissat B."/>
            <person name="Hoppner M.P."/>
            <person name="Ishida K."/>
            <person name="Kim E."/>
            <person name="Koreny L."/>
            <person name="Kroth P.G."/>
            <person name="Liu Y."/>
            <person name="Malik S.B."/>
            <person name="Maier U.G."/>
            <person name="McRose D."/>
            <person name="Mock T."/>
            <person name="Neilson J.A."/>
            <person name="Onodera N.T."/>
            <person name="Poole A.M."/>
            <person name="Pritham E.J."/>
            <person name="Richards T.A."/>
            <person name="Rocap G."/>
            <person name="Roy S.W."/>
            <person name="Sarai C."/>
            <person name="Schaack S."/>
            <person name="Shirato S."/>
            <person name="Slamovits C.H."/>
            <person name="Spencer D.F."/>
            <person name="Suzuki S."/>
            <person name="Worden A.Z."/>
            <person name="Zauner S."/>
            <person name="Barry K."/>
            <person name="Bell C."/>
            <person name="Bharti A.K."/>
            <person name="Crow J.A."/>
            <person name="Grimwood J."/>
            <person name="Kramer R."/>
            <person name="Lindquist E."/>
            <person name="Lucas S."/>
            <person name="Salamov A."/>
            <person name="McFadden G.I."/>
            <person name="Lane C.E."/>
            <person name="Keeling P.J."/>
            <person name="Gray M.W."/>
            <person name="Grigoriev I.V."/>
            <person name="Archibald J.M."/>
        </authorList>
    </citation>
    <scope>NUCLEOTIDE SEQUENCE</scope>
    <source>
        <strain evidence="2 4">CCMP2712</strain>
    </source>
</reference>